<keyword evidence="1" id="KW-1133">Transmembrane helix</keyword>
<evidence type="ECO:0000313" key="2">
    <source>
        <dbReference type="EMBL" id="RCK68592.1"/>
    </source>
</evidence>
<accession>A0A367YU91</accession>
<evidence type="ECO:0000313" key="3">
    <source>
        <dbReference type="Proteomes" id="UP000252770"/>
    </source>
</evidence>
<keyword evidence="1" id="KW-0812">Transmembrane</keyword>
<dbReference type="Proteomes" id="UP000252770">
    <property type="component" value="Unassembled WGS sequence"/>
</dbReference>
<feature type="transmembrane region" description="Helical" evidence="1">
    <location>
        <begin position="174"/>
        <end position="195"/>
    </location>
</feature>
<keyword evidence="3" id="KW-1185">Reference proteome</keyword>
<comment type="caution">
    <text evidence="2">The sequence shown here is derived from an EMBL/GenBank/DDBJ whole genome shotgun (WGS) entry which is preliminary data.</text>
</comment>
<dbReference type="AlphaFoldDB" id="A0A367YU91"/>
<gene>
    <name evidence="2" type="ORF">DT076_15290</name>
</gene>
<dbReference type="EMBL" id="QOUI01000010">
    <property type="protein sequence ID" value="RCK68592.1"/>
    <property type="molecule type" value="Genomic_DNA"/>
</dbReference>
<proteinExistence type="predicted"/>
<sequence length="224" mass="25214">MRLGRHLIGEPPWRSMPHGVAVYKEWDPEDRKFYHWEEWELLGYENLDFWVAYDHYSREVSLYWPATSEPQLDPTQLRQHQQVVAAVDGHQRTWRVVEAGAGTIDHLEGGFTYDITHGQQVAYAELREVGGPHRVVVERFDDRVLDTYAARTLDVTAQKQHFGRRIAPRSWRGLLTALAVLAFVLISVVTCGGPGRATDCTPRAGQTVDDCRTGYGGGGGGIGK</sequence>
<organism evidence="2 3">
    <name type="scientific">Desertihabitans brevis</name>
    <dbReference type="NCBI Taxonomy" id="2268447"/>
    <lineage>
        <taxon>Bacteria</taxon>
        <taxon>Bacillati</taxon>
        <taxon>Actinomycetota</taxon>
        <taxon>Actinomycetes</taxon>
        <taxon>Propionibacteriales</taxon>
        <taxon>Propionibacteriaceae</taxon>
        <taxon>Desertihabitans</taxon>
    </lineage>
</organism>
<keyword evidence="1" id="KW-0472">Membrane</keyword>
<protein>
    <recommendedName>
        <fullName evidence="4">DUF4178 domain-containing protein</fullName>
    </recommendedName>
</protein>
<name>A0A367YU91_9ACTN</name>
<evidence type="ECO:0008006" key="4">
    <source>
        <dbReference type="Google" id="ProtNLM"/>
    </source>
</evidence>
<reference evidence="2 3" key="1">
    <citation type="submission" date="2018-07" db="EMBL/GenBank/DDBJ databases">
        <title>Desertimonas flava gen. nov. sp. nov.</title>
        <authorList>
            <person name="Liu S."/>
        </authorList>
    </citation>
    <scope>NUCLEOTIDE SEQUENCE [LARGE SCALE GENOMIC DNA]</scope>
    <source>
        <strain evidence="2 3">16Sb5-5</strain>
    </source>
</reference>
<evidence type="ECO:0000256" key="1">
    <source>
        <dbReference type="SAM" id="Phobius"/>
    </source>
</evidence>